<reference evidence="4" key="1">
    <citation type="journal article" date="2019" name="Nat. Commun.">
        <title>Expansion of phycobilisome linker gene families in mesophilic red algae.</title>
        <authorList>
            <person name="Lee J."/>
            <person name="Kim D."/>
            <person name="Bhattacharya D."/>
            <person name="Yoon H.S."/>
        </authorList>
    </citation>
    <scope>NUCLEOTIDE SEQUENCE [LARGE SCALE GENOMIC DNA]</scope>
    <source>
        <strain evidence="4">CCMP 1328</strain>
    </source>
</reference>
<keyword evidence="4" id="KW-1185">Reference proteome</keyword>
<proteinExistence type="predicted"/>
<organism evidence="3 4">
    <name type="scientific">Porphyridium purpureum</name>
    <name type="common">Red alga</name>
    <name type="synonym">Porphyridium cruentum</name>
    <dbReference type="NCBI Taxonomy" id="35688"/>
    <lineage>
        <taxon>Eukaryota</taxon>
        <taxon>Rhodophyta</taxon>
        <taxon>Bangiophyceae</taxon>
        <taxon>Porphyridiales</taxon>
        <taxon>Porphyridiaceae</taxon>
        <taxon>Porphyridium</taxon>
    </lineage>
</organism>
<dbReference type="Proteomes" id="UP000324585">
    <property type="component" value="Unassembled WGS sequence"/>
</dbReference>
<dbReference type="OrthoDB" id="166803at2759"/>
<protein>
    <submittedName>
        <fullName evidence="3">TVP38/TMEM64 family membrane protein</fullName>
    </submittedName>
</protein>
<evidence type="ECO:0000256" key="1">
    <source>
        <dbReference type="SAM" id="MobiDB-lite"/>
    </source>
</evidence>
<feature type="region of interest" description="Disordered" evidence="1">
    <location>
        <begin position="125"/>
        <end position="146"/>
    </location>
</feature>
<evidence type="ECO:0000259" key="2">
    <source>
        <dbReference type="Pfam" id="PF09335"/>
    </source>
</evidence>
<name>A0A5J4YVV7_PORPP</name>
<feature type="domain" description="VTT" evidence="2">
    <location>
        <begin position="228"/>
        <end position="346"/>
    </location>
</feature>
<feature type="compositionally biased region" description="Basic and acidic residues" evidence="1">
    <location>
        <begin position="132"/>
        <end position="146"/>
    </location>
</feature>
<evidence type="ECO:0000313" key="3">
    <source>
        <dbReference type="EMBL" id="KAA8495649.1"/>
    </source>
</evidence>
<accession>A0A5J4YVV7</accession>
<dbReference type="PANTHER" id="PTHR46826:SF1">
    <property type="entry name" value="TVP38_TMEM64 FAMILY MEMBRANE PROTEIN YDJX"/>
    <property type="match status" value="1"/>
</dbReference>
<feature type="region of interest" description="Disordered" evidence="1">
    <location>
        <begin position="466"/>
        <end position="495"/>
    </location>
</feature>
<dbReference type="AlphaFoldDB" id="A0A5J4YVV7"/>
<evidence type="ECO:0000313" key="4">
    <source>
        <dbReference type="Proteomes" id="UP000324585"/>
    </source>
</evidence>
<dbReference type="InterPro" id="IPR053240">
    <property type="entry name" value="VTT_domain"/>
</dbReference>
<dbReference type="InterPro" id="IPR032816">
    <property type="entry name" value="VTT_dom"/>
</dbReference>
<dbReference type="Pfam" id="PF09335">
    <property type="entry name" value="VTT_dom"/>
    <property type="match status" value="1"/>
</dbReference>
<dbReference type="EMBL" id="VRMN01000003">
    <property type="protein sequence ID" value="KAA8495649.1"/>
    <property type="molecule type" value="Genomic_DNA"/>
</dbReference>
<sequence>MERHGDAMAACVGWIGTQCQGAGISDAAVLARVRASAPGRMAPRARCRRNRRRLVDGVLCTKNASPQELKKDEVQRRADVYVGREEDLTGLAKVVASEHEQTWSSRRKLIRLAIRLADAVQSARQKSPLYKPEARRTDGEKEQKDTRGDMNTALFVSAFSVAFGAVLLRYGGRAALVSVLGLDFIDSTMSGKVRELLDGFDAFGSAKYGIFLAGWVVSKTLMIDAGSLVLALSSGILFGDPLLGGVISAGCATIGSLPAYYLARSVLRGQVDRAIERRPIFRALRTVVTTKGFQTVLTLRLSPVLPIPLGAYNYIYGGSALGAVPLVCGTFLGSLKPYILDAYLGSFVLMPIVNSAKGEAGMAAAQSDSILLATLGVAALVGTFASQLAVDTWKQVEEEAEKLNSASAEAGGNDVASTKSPVWMQLWGINVERLSDNSKRWIAAFETSIEQYWLVVENEKLRLAASRDPAQGREKDGNAETPAEQLPHEYIPPPAITPEGKVDTRLWLCESIVLVPVIFPRVLTSASVKTDA</sequence>
<comment type="caution">
    <text evidence="3">The sequence shown here is derived from an EMBL/GenBank/DDBJ whole genome shotgun (WGS) entry which is preliminary data.</text>
</comment>
<gene>
    <name evidence="3" type="ORF">FVE85_1804</name>
</gene>
<dbReference type="PANTHER" id="PTHR46826">
    <property type="match status" value="1"/>
</dbReference>